<reference evidence="2 3" key="1">
    <citation type="submission" date="2019-03" db="EMBL/GenBank/DDBJ databases">
        <title>Luteimonas zhaokaii sp.nov., isolated from the rectal contents of Plateau pika in Yushu, Qinghai Province, China.</title>
        <authorList>
            <person name="Zhang G."/>
        </authorList>
    </citation>
    <scope>NUCLEOTIDE SEQUENCE [LARGE SCALE GENOMIC DNA]</scope>
    <source>
        <strain evidence="2 3">B9</strain>
    </source>
</reference>
<keyword evidence="1" id="KW-0732">Signal</keyword>
<gene>
    <name evidence="2" type="ORF">E2F46_04230</name>
</gene>
<feature type="chain" id="PRO_5020277250" description="DUF4142 domain-containing protein" evidence="1">
    <location>
        <begin position="26"/>
        <end position="164"/>
    </location>
</feature>
<dbReference type="OrthoDB" id="7352062at2"/>
<protein>
    <recommendedName>
        <fullName evidence="4">DUF4142 domain-containing protein</fullName>
    </recommendedName>
</protein>
<dbReference type="EMBL" id="SMTF01000002">
    <property type="protein sequence ID" value="TDK27403.1"/>
    <property type="molecule type" value="Genomic_DNA"/>
</dbReference>
<comment type="caution">
    <text evidence="2">The sequence shown here is derived from an EMBL/GenBank/DDBJ whole genome shotgun (WGS) entry which is preliminary data.</text>
</comment>
<dbReference type="PROSITE" id="PS51257">
    <property type="entry name" value="PROKAR_LIPOPROTEIN"/>
    <property type="match status" value="1"/>
</dbReference>
<dbReference type="RefSeq" id="WP_133320822.1">
    <property type="nucleotide sequence ID" value="NZ_SMTF01000002.1"/>
</dbReference>
<proteinExistence type="predicted"/>
<feature type="signal peptide" evidence="1">
    <location>
        <begin position="1"/>
        <end position="25"/>
    </location>
</feature>
<dbReference type="AlphaFoldDB" id="A0A4V3AN11"/>
<evidence type="ECO:0000256" key="1">
    <source>
        <dbReference type="SAM" id="SignalP"/>
    </source>
</evidence>
<evidence type="ECO:0000313" key="3">
    <source>
        <dbReference type="Proteomes" id="UP000294796"/>
    </source>
</evidence>
<keyword evidence="3" id="KW-1185">Reference proteome</keyword>
<evidence type="ECO:0008006" key="4">
    <source>
        <dbReference type="Google" id="ProtNLM"/>
    </source>
</evidence>
<accession>A0A4V3AN11</accession>
<organism evidence="2 3">
    <name type="scientific">Luteimonas aestuarii</name>
    <dbReference type="NCBI Taxonomy" id="453837"/>
    <lineage>
        <taxon>Bacteria</taxon>
        <taxon>Pseudomonadati</taxon>
        <taxon>Pseudomonadota</taxon>
        <taxon>Gammaproteobacteria</taxon>
        <taxon>Lysobacterales</taxon>
        <taxon>Lysobacteraceae</taxon>
        <taxon>Luteimonas</taxon>
    </lineage>
</organism>
<sequence>MKPAPVLFLVLLLAACSPASSPAQATQSAAATGNAAASTQAEEAGFLLTRGNVDAFFNAQPLLAAAVEDDPSLDPAMDLSEEDAAAFAARLEASPALRGAIARAGLSTHDYARTSEQLLGALMAQGAMDAGLLQDLPEGISRRNVEFVRTHRAEIDARVQALRG</sequence>
<name>A0A4V3AN11_9GAMM</name>
<evidence type="ECO:0000313" key="2">
    <source>
        <dbReference type="EMBL" id="TDK27403.1"/>
    </source>
</evidence>
<dbReference type="Proteomes" id="UP000294796">
    <property type="component" value="Unassembled WGS sequence"/>
</dbReference>